<dbReference type="Pfam" id="PF00239">
    <property type="entry name" value="Resolvase"/>
    <property type="match status" value="1"/>
</dbReference>
<feature type="active site" description="O-(5'-phospho-DNA)-serine intermediate" evidence="4 5">
    <location>
        <position position="10"/>
    </location>
</feature>
<evidence type="ECO:0000256" key="3">
    <source>
        <dbReference type="ARBA" id="ARBA00023172"/>
    </source>
</evidence>
<gene>
    <name evidence="8" type="ORF">D7003_09385</name>
</gene>
<organism evidence="8 9">
    <name type="scientific">Arthrobacter oryzae</name>
    <dbReference type="NCBI Taxonomy" id="409290"/>
    <lineage>
        <taxon>Bacteria</taxon>
        <taxon>Bacillati</taxon>
        <taxon>Actinomycetota</taxon>
        <taxon>Actinomycetes</taxon>
        <taxon>Micrococcales</taxon>
        <taxon>Micrococcaceae</taxon>
        <taxon>Arthrobacter</taxon>
    </lineage>
</organism>
<dbReference type="InterPro" id="IPR006118">
    <property type="entry name" value="Recombinase_CS"/>
</dbReference>
<proteinExistence type="predicted"/>
<dbReference type="GO" id="GO:0000150">
    <property type="term" value="F:DNA strand exchange activity"/>
    <property type="evidence" value="ECO:0007669"/>
    <property type="project" value="InterPro"/>
</dbReference>
<evidence type="ECO:0000256" key="1">
    <source>
        <dbReference type="ARBA" id="ARBA00022908"/>
    </source>
</evidence>
<comment type="caution">
    <text evidence="8">The sequence shown here is derived from an EMBL/GenBank/DDBJ whole genome shotgun (WGS) entry which is preliminary data.</text>
</comment>
<protein>
    <recommendedName>
        <fullName evidence="7">Resolvase/invertase-type recombinase catalytic domain-containing protein</fullName>
    </recommendedName>
</protein>
<dbReference type="GO" id="GO:0015074">
    <property type="term" value="P:DNA integration"/>
    <property type="evidence" value="ECO:0007669"/>
    <property type="project" value="UniProtKB-KW"/>
</dbReference>
<sequence>MAVVGYARVSTTDQNLDLQFTALQAVGAARTFPGNGVSGSTVERPQLSASASWTSSRTSGTGCRFPIPRGGRGPDSGRKFSFDRNAVFDSNAVKPGIAAARTALNSRRTAG</sequence>
<dbReference type="GO" id="GO:0003677">
    <property type="term" value="F:DNA binding"/>
    <property type="evidence" value="ECO:0007669"/>
    <property type="project" value="UniProtKB-KW"/>
</dbReference>
<feature type="region of interest" description="Disordered" evidence="6">
    <location>
        <begin position="33"/>
        <end position="80"/>
    </location>
</feature>
<dbReference type="Gene3D" id="3.40.50.1390">
    <property type="entry name" value="Resolvase, N-terminal catalytic domain"/>
    <property type="match status" value="1"/>
</dbReference>
<reference evidence="8 9" key="1">
    <citation type="submission" date="2018-10" db="EMBL/GenBank/DDBJ databases">
        <title>Genome sequencing of Arthrobacter oryzae TNB02.</title>
        <authorList>
            <person name="Cho Y.-J."/>
            <person name="Cho A."/>
            <person name="Kim O.-S."/>
        </authorList>
    </citation>
    <scope>NUCLEOTIDE SEQUENCE [LARGE SCALE GENOMIC DNA]</scope>
    <source>
        <strain evidence="8 9">TNB02</strain>
    </source>
</reference>
<evidence type="ECO:0000259" key="7">
    <source>
        <dbReference type="Pfam" id="PF00239"/>
    </source>
</evidence>
<keyword evidence="2" id="KW-0238">DNA-binding</keyword>
<name>A0A3N0C0A6_9MICC</name>
<evidence type="ECO:0000313" key="8">
    <source>
        <dbReference type="EMBL" id="RNL55623.1"/>
    </source>
</evidence>
<dbReference type="Proteomes" id="UP000273807">
    <property type="component" value="Unassembled WGS sequence"/>
</dbReference>
<keyword evidence="9" id="KW-1185">Reference proteome</keyword>
<keyword evidence="1" id="KW-0229">DNA integration</keyword>
<feature type="compositionally biased region" description="Low complexity" evidence="6">
    <location>
        <begin position="48"/>
        <end position="62"/>
    </location>
</feature>
<dbReference type="AlphaFoldDB" id="A0A3N0C0A6"/>
<dbReference type="InterPro" id="IPR036162">
    <property type="entry name" value="Resolvase-like_N_sf"/>
</dbReference>
<dbReference type="OrthoDB" id="128993at2"/>
<dbReference type="PROSITE" id="PS00397">
    <property type="entry name" value="RECOMBINASES_1"/>
    <property type="match status" value="1"/>
</dbReference>
<evidence type="ECO:0000256" key="5">
    <source>
        <dbReference type="PROSITE-ProRule" id="PRU10137"/>
    </source>
</evidence>
<evidence type="ECO:0000313" key="9">
    <source>
        <dbReference type="Proteomes" id="UP000273807"/>
    </source>
</evidence>
<evidence type="ECO:0000256" key="4">
    <source>
        <dbReference type="PIRSR" id="PIRSR606118-50"/>
    </source>
</evidence>
<feature type="domain" description="Resolvase/invertase-type recombinase catalytic" evidence="7">
    <location>
        <begin position="3"/>
        <end position="49"/>
    </location>
</feature>
<dbReference type="RefSeq" id="WP_123255196.1">
    <property type="nucleotide sequence ID" value="NZ_RBED01000091.1"/>
</dbReference>
<evidence type="ECO:0000256" key="6">
    <source>
        <dbReference type="SAM" id="MobiDB-lite"/>
    </source>
</evidence>
<dbReference type="InterPro" id="IPR006119">
    <property type="entry name" value="Resolv_N"/>
</dbReference>
<evidence type="ECO:0000256" key="2">
    <source>
        <dbReference type="ARBA" id="ARBA00023125"/>
    </source>
</evidence>
<dbReference type="SUPFAM" id="SSF53041">
    <property type="entry name" value="Resolvase-like"/>
    <property type="match status" value="1"/>
</dbReference>
<dbReference type="EMBL" id="RBED01000091">
    <property type="protein sequence ID" value="RNL55623.1"/>
    <property type="molecule type" value="Genomic_DNA"/>
</dbReference>
<accession>A0A3N0C0A6</accession>
<keyword evidence="3" id="KW-0233">DNA recombination</keyword>